<dbReference type="Proteomes" id="UP001162483">
    <property type="component" value="Unassembled WGS sequence"/>
</dbReference>
<dbReference type="InterPro" id="IPR001806">
    <property type="entry name" value="Small_GTPase"/>
</dbReference>
<evidence type="ECO:0000256" key="3">
    <source>
        <dbReference type="ARBA" id="ARBA00023134"/>
    </source>
</evidence>
<dbReference type="SUPFAM" id="SSF52540">
    <property type="entry name" value="P-loop containing nucleoside triphosphate hydrolases"/>
    <property type="match status" value="1"/>
</dbReference>
<evidence type="ECO:0000313" key="4">
    <source>
        <dbReference type="EMBL" id="CAI9570101.1"/>
    </source>
</evidence>
<dbReference type="Pfam" id="PF00071">
    <property type="entry name" value="Ras"/>
    <property type="match status" value="1"/>
</dbReference>
<dbReference type="SMART" id="SM00176">
    <property type="entry name" value="RAN"/>
    <property type="match status" value="1"/>
</dbReference>
<evidence type="ECO:0008006" key="6">
    <source>
        <dbReference type="Google" id="ProtNLM"/>
    </source>
</evidence>
<keyword evidence="2" id="KW-0547">Nucleotide-binding</keyword>
<dbReference type="InterPro" id="IPR027417">
    <property type="entry name" value="P-loop_NTPase"/>
</dbReference>
<dbReference type="InterPro" id="IPR005225">
    <property type="entry name" value="Small_GTP-bd"/>
</dbReference>
<dbReference type="SMART" id="SM00175">
    <property type="entry name" value="RAB"/>
    <property type="match status" value="1"/>
</dbReference>
<protein>
    <recommendedName>
        <fullName evidence="6">Ras-related protein Rab-17</fullName>
    </recommendedName>
</protein>
<dbReference type="PROSITE" id="PS51419">
    <property type="entry name" value="RAB"/>
    <property type="match status" value="1"/>
</dbReference>
<dbReference type="EMBL" id="CATNWA010014293">
    <property type="protein sequence ID" value="CAI9570101.1"/>
    <property type="molecule type" value="Genomic_DNA"/>
</dbReference>
<comment type="caution">
    <text evidence="4">The sequence shown here is derived from an EMBL/GenBank/DDBJ whole genome shotgun (WGS) entry which is preliminary data.</text>
</comment>
<comment type="similarity">
    <text evidence="1">Belongs to the small GTPase superfamily. Rab family.</text>
</comment>
<gene>
    <name evidence="4" type="ORF">SPARVUS_LOCUS7053363</name>
</gene>
<dbReference type="InterPro" id="IPR050209">
    <property type="entry name" value="Rab_GTPases_membrane_traffic"/>
</dbReference>
<evidence type="ECO:0000256" key="2">
    <source>
        <dbReference type="ARBA" id="ARBA00022741"/>
    </source>
</evidence>
<dbReference type="CDD" id="cd01860">
    <property type="entry name" value="Rab5_related"/>
    <property type="match status" value="1"/>
</dbReference>
<proteinExistence type="inferred from homology"/>
<reference evidence="4" key="1">
    <citation type="submission" date="2023-05" db="EMBL/GenBank/DDBJ databases">
        <authorList>
            <person name="Stuckert A."/>
        </authorList>
    </citation>
    <scope>NUCLEOTIDE SEQUENCE</scope>
</reference>
<dbReference type="PROSITE" id="PS51420">
    <property type="entry name" value="RHO"/>
    <property type="match status" value="1"/>
</dbReference>
<sequence length="221" mass="25243">MHGLLLVGMEHETDITPEEPAVYIYKLVLLGSSGVGKSSIVLRYLRDEFRDTDCTTGCAFFAQRVYLQGQPMNFEIWDTAGQERYRSVCHLYYRGASAALLVYDITSKETFKRAQLWLQELRKYVLSEEMVIALVGNKTDLNSERKVSHEDAQAFAEQERLLYMETSAKTGEGVCQVFEAVASQLLIMDHHKLGKTRRRDTDIIMQGAQKTDGIHRCCNFQ</sequence>
<keyword evidence="3" id="KW-0342">GTP-binding</keyword>
<name>A0ABN9DC11_9NEOB</name>
<dbReference type="PANTHER" id="PTHR47979">
    <property type="entry name" value="DRAB11-RELATED"/>
    <property type="match status" value="1"/>
</dbReference>
<evidence type="ECO:0000313" key="5">
    <source>
        <dbReference type="Proteomes" id="UP001162483"/>
    </source>
</evidence>
<dbReference type="PROSITE" id="PS51421">
    <property type="entry name" value="RAS"/>
    <property type="match status" value="1"/>
</dbReference>
<dbReference type="SMART" id="SM00173">
    <property type="entry name" value="RAS"/>
    <property type="match status" value="1"/>
</dbReference>
<keyword evidence="5" id="KW-1185">Reference proteome</keyword>
<accession>A0ABN9DC11</accession>
<dbReference type="SMART" id="SM00174">
    <property type="entry name" value="RHO"/>
    <property type="match status" value="1"/>
</dbReference>
<dbReference type="PRINTS" id="PR00449">
    <property type="entry name" value="RASTRNSFRMNG"/>
</dbReference>
<evidence type="ECO:0000256" key="1">
    <source>
        <dbReference type="ARBA" id="ARBA00006270"/>
    </source>
</evidence>
<dbReference type="Gene3D" id="3.40.50.300">
    <property type="entry name" value="P-loop containing nucleotide triphosphate hydrolases"/>
    <property type="match status" value="1"/>
</dbReference>
<organism evidence="4 5">
    <name type="scientific">Staurois parvus</name>
    <dbReference type="NCBI Taxonomy" id="386267"/>
    <lineage>
        <taxon>Eukaryota</taxon>
        <taxon>Metazoa</taxon>
        <taxon>Chordata</taxon>
        <taxon>Craniata</taxon>
        <taxon>Vertebrata</taxon>
        <taxon>Euteleostomi</taxon>
        <taxon>Amphibia</taxon>
        <taxon>Batrachia</taxon>
        <taxon>Anura</taxon>
        <taxon>Neobatrachia</taxon>
        <taxon>Ranoidea</taxon>
        <taxon>Ranidae</taxon>
        <taxon>Staurois</taxon>
    </lineage>
</organism>
<dbReference type="NCBIfam" id="TIGR00231">
    <property type="entry name" value="small_GTP"/>
    <property type="match status" value="1"/>
</dbReference>